<dbReference type="Proteomes" id="UP000178991">
    <property type="component" value="Unassembled WGS sequence"/>
</dbReference>
<dbReference type="InterPro" id="IPR051599">
    <property type="entry name" value="Cell_Envelope_Assoc"/>
</dbReference>
<dbReference type="Pfam" id="PF02698">
    <property type="entry name" value="DUF218"/>
    <property type="match status" value="1"/>
</dbReference>
<dbReference type="GO" id="GO:0005886">
    <property type="term" value="C:plasma membrane"/>
    <property type="evidence" value="ECO:0007669"/>
    <property type="project" value="TreeGrafter"/>
</dbReference>
<reference evidence="2 3" key="1">
    <citation type="journal article" date="2016" name="Nat. Commun.">
        <title>Thousands of microbial genomes shed light on interconnected biogeochemical processes in an aquifer system.</title>
        <authorList>
            <person name="Anantharaman K."/>
            <person name="Brown C.T."/>
            <person name="Hug L.A."/>
            <person name="Sharon I."/>
            <person name="Castelle C.J."/>
            <person name="Probst A.J."/>
            <person name="Thomas B.C."/>
            <person name="Singh A."/>
            <person name="Wilkins M.J."/>
            <person name="Karaoz U."/>
            <person name="Brodie E.L."/>
            <person name="Williams K.H."/>
            <person name="Hubbard S.S."/>
            <person name="Banfield J.F."/>
        </authorList>
    </citation>
    <scope>NUCLEOTIDE SEQUENCE [LARGE SCALE GENOMIC DNA]</scope>
</reference>
<dbReference type="AlphaFoldDB" id="A0A1G2HJJ8"/>
<organism evidence="2 3">
    <name type="scientific">Candidatus Staskawiczbacteria bacterium RIFCSPHIGHO2_01_FULL_34_27</name>
    <dbReference type="NCBI Taxonomy" id="1802199"/>
    <lineage>
        <taxon>Bacteria</taxon>
        <taxon>Candidatus Staskawicziibacteriota</taxon>
    </lineage>
</organism>
<dbReference type="Gene3D" id="3.40.50.620">
    <property type="entry name" value="HUPs"/>
    <property type="match status" value="1"/>
</dbReference>
<gene>
    <name evidence="2" type="ORF">A2639_02600</name>
</gene>
<dbReference type="PANTHER" id="PTHR30336">
    <property type="entry name" value="INNER MEMBRANE PROTEIN, PROBABLE PERMEASE"/>
    <property type="match status" value="1"/>
</dbReference>
<protein>
    <recommendedName>
        <fullName evidence="1">DUF218 domain-containing protein</fullName>
    </recommendedName>
</protein>
<dbReference type="InterPro" id="IPR014729">
    <property type="entry name" value="Rossmann-like_a/b/a_fold"/>
</dbReference>
<feature type="domain" description="DUF218" evidence="1">
    <location>
        <begin position="21"/>
        <end position="144"/>
    </location>
</feature>
<evidence type="ECO:0000313" key="2">
    <source>
        <dbReference type="EMBL" id="OGZ62623.1"/>
    </source>
</evidence>
<dbReference type="InterPro" id="IPR003848">
    <property type="entry name" value="DUF218"/>
</dbReference>
<dbReference type="EMBL" id="MHOL01000017">
    <property type="protein sequence ID" value="OGZ62623.1"/>
    <property type="molecule type" value="Genomic_DNA"/>
</dbReference>
<evidence type="ECO:0000313" key="3">
    <source>
        <dbReference type="Proteomes" id="UP000178991"/>
    </source>
</evidence>
<dbReference type="CDD" id="cd06259">
    <property type="entry name" value="YdcF-like"/>
    <property type="match status" value="1"/>
</dbReference>
<dbReference type="PANTHER" id="PTHR30336:SF20">
    <property type="entry name" value="DUF218 DOMAIN-CONTAINING PROTEIN"/>
    <property type="match status" value="1"/>
</dbReference>
<proteinExistence type="predicted"/>
<name>A0A1G2HJJ8_9BACT</name>
<accession>A0A1G2HJJ8</accession>
<evidence type="ECO:0000259" key="1">
    <source>
        <dbReference type="Pfam" id="PF02698"/>
    </source>
</evidence>
<sequence length="191" mass="22157">MILENIKLLFVVNNEKLRISDVIVCLEGDNNLRVDKSYELFLKGLAPIILVSGGLENYPGSIHARDMKNYLVGKGVSEDRIYLEENSQNTYGQAREVMKIIREKNWGKVILVASEFHQLRAFLTFLKERGDYPVIILNAPSKKSWFNKSLGIIRWKLLVGEFKKIKEYQKKGHLASIKEAINYQKWKEQQN</sequence>
<comment type="caution">
    <text evidence="2">The sequence shown here is derived from an EMBL/GenBank/DDBJ whole genome shotgun (WGS) entry which is preliminary data.</text>
</comment>